<keyword evidence="3" id="KW-1003">Cell membrane</keyword>
<evidence type="ECO:0000313" key="11">
    <source>
        <dbReference type="EMBL" id="STO38509.1"/>
    </source>
</evidence>
<comment type="similarity">
    <text evidence="1">Belongs to the KdgT transporter family.</text>
</comment>
<evidence type="ECO:0000256" key="3">
    <source>
        <dbReference type="ARBA" id="ARBA00022475"/>
    </source>
</evidence>
<evidence type="ECO:0000256" key="1">
    <source>
        <dbReference type="ARBA" id="ARBA00006430"/>
    </source>
</evidence>
<feature type="transmembrane region" description="Helical" evidence="9">
    <location>
        <begin position="51"/>
        <end position="74"/>
    </location>
</feature>
<keyword evidence="2" id="KW-0813">Transport</keyword>
<dbReference type="EMBL" id="JTJO01000025">
    <property type="protein sequence ID" value="OBW99056.1"/>
    <property type="molecule type" value="Genomic_DNA"/>
</dbReference>
<dbReference type="AlphaFoldDB" id="A0A0A2Y222"/>
<proteinExistence type="inferred from homology"/>
<dbReference type="RefSeq" id="WP_013746554.1">
    <property type="nucleotide sequence ID" value="NZ_JARTCO010000008.1"/>
</dbReference>
<feature type="transmembrane region" description="Helical" evidence="9">
    <location>
        <begin position="257"/>
        <end position="275"/>
    </location>
</feature>
<keyword evidence="7 9" id="KW-1133">Transmembrane helix</keyword>
<keyword evidence="5 9" id="KW-0812">Transmembrane</keyword>
<dbReference type="GO" id="GO:0016020">
    <property type="term" value="C:membrane"/>
    <property type="evidence" value="ECO:0007669"/>
    <property type="project" value="InterPro"/>
</dbReference>
<evidence type="ECO:0000256" key="2">
    <source>
        <dbReference type="ARBA" id="ARBA00022448"/>
    </source>
</evidence>
<keyword evidence="6" id="KW-0769">Symport</keyword>
<sequence length="331" mass="33983">MSTQQATKSIIPLYDGMNKIPGGAMVIPLILGSVIGTFFPEFLGLGSFTTALFKSSAGPLIALLIFSTGMQITLKSSGPVLAHTGVILFFKTILPAALVTAFGFFVGNDGVLGISLLAMLTVVANSNGGIWLAFTGKYGDYRDRGAYIASAVNDGPFFVLLFLGASGLADIPLSLMLAAVIPLIVGMVVGNLDPKWTDLMRPTGAIVIPFFAFALGTGINLHAIVTGGATGIVLGVISSVFTGFLVFIGYKSILRRGNLSGIGFAAGTTAGNAIITPEIVAQADPTFAPFVQTATAQIAAAVLVSAVVAPLLAAWVLKKQGGLVSEVKGEN</sequence>
<feature type="transmembrane region" description="Helical" evidence="9">
    <location>
        <begin position="86"/>
        <end position="106"/>
    </location>
</feature>
<evidence type="ECO:0000256" key="6">
    <source>
        <dbReference type="ARBA" id="ARBA00022847"/>
    </source>
</evidence>
<evidence type="ECO:0000313" key="10">
    <source>
        <dbReference type="EMBL" id="OBW99056.1"/>
    </source>
</evidence>
<reference evidence="10 12" key="1">
    <citation type="submission" date="2014-11" db="EMBL/GenBank/DDBJ databases">
        <title>Pan-genome of Gallibacterium spp.</title>
        <authorList>
            <person name="Kudirkiene E."/>
            <person name="Bojesen A.M."/>
        </authorList>
    </citation>
    <scope>NUCLEOTIDE SEQUENCE [LARGE SCALE GENOMIC DNA]</scope>
    <source>
        <strain evidence="10 12">F 279</strain>
    </source>
</reference>
<gene>
    <name evidence="11" type="primary">kdgT</name>
    <name evidence="11" type="ORF">NCTC11413_01642</name>
    <name evidence="10" type="ORF">QV03_04570</name>
</gene>
<evidence type="ECO:0000256" key="8">
    <source>
        <dbReference type="ARBA" id="ARBA00023136"/>
    </source>
</evidence>
<feature type="transmembrane region" description="Helical" evidence="9">
    <location>
        <begin position="231"/>
        <end position="250"/>
    </location>
</feature>
<dbReference type="Proteomes" id="UP000092643">
    <property type="component" value="Unassembled WGS sequence"/>
</dbReference>
<feature type="transmembrane region" description="Helical" evidence="9">
    <location>
        <begin position="146"/>
        <end position="165"/>
    </location>
</feature>
<feature type="transmembrane region" description="Helical" evidence="9">
    <location>
        <begin position="295"/>
        <end position="317"/>
    </location>
</feature>
<feature type="transmembrane region" description="Helical" evidence="9">
    <location>
        <begin position="112"/>
        <end position="134"/>
    </location>
</feature>
<organism evidence="10 12">
    <name type="scientific">Gallibacterium anatis</name>
    <dbReference type="NCBI Taxonomy" id="750"/>
    <lineage>
        <taxon>Bacteria</taxon>
        <taxon>Pseudomonadati</taxon>
        <taxon>Pseudomonadota</taxon>
        <taxon>Gammaproteobacteria</taxon>
        <taxon>Pasteurellales</taxon>
        <taxon>Pasteurellaceae</taxon>
        <taxon>Gallibacterium</taxon>
    </lineage>
</organism>
<evidence type="ECO:0000256" key="7">
    <source>
        <dbReference type="ARBA" id="ARBA00022989"/>
    </source>
</evidence>
<dbReference type="GO" id="GO:0015649">
    <property type="term" value="F:2-keto-3-deoxygluconate:proton symporter activity"/>
    <property type="evidence" value="ECO:0007669"/>
    <property type="project" value="InterPro"/>
</dbReference>
<dbReference type="OMA" id="QYGDARD"/>
<feature type="transmembrane region" description="Helical" evidence="9">
    <location>
        <begin position="171"/>
        <end position="192"/>
    </location>
</feature>
<dbReference type="InterPro" id="IPR004684">
    <property type="entry name" value="2keto-3dGluconate_permease"/>
</dbReference>
<feature type="transmembrane region" description="Helical" evidence="9">
    <location>
        <begin position="20"/>
        <end position="39"/>
    </location>
</feature>
<dbReference type="Proteomes" id="UP000254232">
    <property type="component" value="Unassembled WGS sequence"/>
</dbReference>
<evidence type="ECO:0000313" key="12">
    <source>
        <dbReference type="Proteomes" id="UP000092643"/>
    </source>
</evidence>
<dbReference type="PATRIC" id="fig|750.21.peg.195"/>
<keyword evidence="4" id="KW-0762">Sugar transport</keyword>
<evidence type="ECO:0000313" key="13">
    <source>
        <dbReference type="Proteomes" id="UP000254232"/>
    </source>
</evidence>
<evidence type="ECO:0000256" key="4">
    <source>
        <dbReference type="ARBA" id="ARBA00022597"/>
    </source>
</evidence>
<name>A0A0A2Y222_9PAST</name>
<dbReference type="GeneID" id="77262810"/>
<evidence type="ECO:0000256" key="9">
    <source>
        <dbReference type="SAM" id="Phobius"/>
    </source>
</evidence>
<keyword evidence="8 9" id="KW-0472">Membrane</keyword>
<dbReference type="EMBL" id="UGGZ01000001">
    <property type="protein sequence ID" value="STO38509.1"/>
    <property type="molecule type" value="Genomic_DNA"/>
</dbReference>
<accession>A0A0A2Y222</accession>
<reference evidence="11 13" key="2">
    <citation type="submission" date="2018-06" db="EMBL/GenBank/DDBJ databases">
        <authorList>
            <consortium name="Pathogen Informatics"/>
            <person name="Doyle S."/>
        </authorList>
    </citation>
    <scope>NUCLEOTIDE SEQUENCE [LARGE SCALE GENOMIC DNA]</scope>
    <source>
        <strain evidence="11 13">NCTC11413</strain>
    </source>
</reference>
<feature type="transmembrane region" description="Helical" evidence="9">
    <location>
        <begin position="204"/>
        <end position="225"/>
    </location>
</feature>
<protein>
    <submittedName>
        <fullName evidence="10">2-keto-3-deoxygluconate permease</fullName>
    </submittedName>
</protein>
<evidence type="ECO:0000256" key="5">
    <source>
        <dbReference type="ARBA" id="ARBA00022692"/>
    </source>
</evidence>
<dbReference type="OrthoDB" id="3185611at2"/>
<dbReference type="Pfam" id="PF03812">
    <property type="entry name" value="KdgT"/>
    <property type="match status" value="1"/>
</dbReference>